<keyword evidence="1" id="KW-1133">Transmembrane helix</keyword>
<proteinExistence type="predicted"/>
<reference evidence="2 3" key="1">
    <citation type="submission" date="2022-08" db="EMBL/GenBank/DDBJ databases">
        <title>Proteogenomics of the novel Dehalobacterium formicoaceticum strain EZ94 highlights a key role of methyltransferases during anaerobic dichloromethane degradation.</title>
        <authorList>
            <person name="Wasmund K."/>
        </authorList>
    </citation>
    <scope>NUCLEOTIDE SEQUENCE [LARGE SCALE GENOMIC DNA]</scope>
    <source>
        <strain evidence="2 3">EZ94</strain>
    </source>
</reference>
<name>A0ABT1Y2B3_9FIRM</name>
<feature type="transmembrane region" description="Helical" evidence="1">
    <location>
        <begin position="6"/>
        <end position="27"/>
    </location>
</feature>
<accession>A0ABT1Y2B3</accession>
<dbReference type="Proteomes" id="UP001524944">
    <property type="component" value="Unassembled WGS sequence"/>
</dbReference>
<protein>
    <submittedName>
        <fullName evidence="2">Uncharacterized protein</fullName>
    </submittedName>
</protein>
<evidence type="ECO:0000313" key="2">
    <source>
        <dbReference type="EMBL" id="MCR6544104.1"/>
    </source>
</evidence>
<organism evidence="2 3">
    <name type="scientific">Dehalobacterium formicoaceticum</name>
    <dbReference type="NCBI Taxonomy" id="51515"/>
    <lineage>
        <taxon>Bacteria</taxon>
        <taxon>Bacillati</taxon>
        <taxon>Bacillota</taxon>
        <taxon>Clostridia</taxon>
        <taxon>Eubacteriales</taxon>
        <taxon>Peptococcaceae</taxon>
        <taxon>Dehalobacterium</taxon>
    </lineage>
</organism>
<sequence>METTTIIYIVLILVGCILLPILGGFWARCLKCSVKIGFISVFIGSLLALAGFRLCVSWDCLCASCGNTTALIVMAIAWITFIFLALTAYCTQLKKR</sequence>
<feature type="transmembrane region" description="Helical" evidence="1">
    <location>
        <begin position="34"/>
        <end position="52"/>
    </location>
</feature>
<dbReference type="RefSeq" id="WP_089609611.1">
    <property type="nucleotide sequence ID" value="NZ_CP022121.1"/>
</dbReference>
<keyword evidence="3" id="KW-1185">Reference proteome</keyword>
<keyword evidence="1" id="KW-0812">Transmembrane</keyword>
<dbReference type="EMBL" id="JANPWE010000001">
    <property type="protein sequence ID" value="MCR6544104.1"/>
    <property type="molecule type" value="Genomic_DNA"/>
</dbReference>
<keyword evidence="1" id="KW-0472">Membrane</keyword>
<gene>
    <name evidence="2" type="ORF">NVS47_00980</name>
</gene>
<evidence type="ECO:0000313" key="3">
    <source>
        <dbReference type="Proteomes" id="UP001524944"/>
    </source>
</evidence>
<comment type="caution">
    <text evidence="2">The sequence shown here is derived from an EMBL/GenBank/DDBJ whole genome shotgun (WGS) entry which is preliminary data.</text>
</comment>
<evidence type="ECO:0000256" key="1">
    <source>
        <dbReference type="SAM" id="Phobius"/>
    </source>
</evidence>
<feature type="transmembrane region" description="Helical" evidence="1">
    <location>
        <begin position="72"/>
        <end position="91"/>
    </location>
</feature>